<feature type="domain" description="DED" evidence="8">
    <location>
        <begin position="26"/>
        <end position="153"/>
    </location>
</feature>
<feature type="region of interest" description="Disordered" evidence="7">
    <location>
        <begin position="180"/>
        <end position="228"/>
    </location>
</feature>
<dbReference type="Pfam" id="PF20694">
    <property type="entry name" value="TRADD-like_N"/>
    <property type="match status" value="1"/>
</dbReference>
<proteinExistence type="predicted"/>
<feature type="compositionally biased region" description="Basic residues" evidence="7">
    <location>
        <begin position="200"/>
        <end position="220"/>
    </location>
</feature>
<dbReference type="SUPFAM" id="SSF47986">
    <property type="entry name" value="DEATH domain"/>
    <property type="match status" value="1"/>
</dbReference>
<dbReference type="InterPro" id="IPR011029">
    <property type="entry name" value="DEATH-like_dom_sf"/>
</dbReference>
<dbReference type="InterPro" id="IPR049341">
    <property type="entry name" value="TRADD-like_N"/>
</dbReference>
<dbReference type="InterPro" id="IPR001875">
    <property type="entry name" value="DED_dom"/>
</dbReference>
<dbReference type="PANTHER" id="PTHR15205">
    <property type="entry name" value="DEATH EFFECTOR DOMAIN-CONTAINING PROTEIN"/>
    <property type="match status" value="1"/>
</dbReference>
<keyword evidence="6" id="KW-0539">Nucleus</keyword>
<dbReference type="Ensembl" id="ENSNNAT00000008080.1">
    <property type="protein sequence ID" value="ENSNNAP00000007703.1"/>
    <property type="gene ID" value="ENSNNAG00000005193.1"/>
</dbReference>
<evidence type="ECO:0000259" key="8">
    <source>
        <dbReference type="PROSITE" id="PS50168"/>
    </source>
</evidence>
<evidence type="ECO:0000256" key="3">
    <source>
        <dbReference type="ARBA" id="ARBA00023015"/>
    </source>
</evidence>
<dbReference type="GeneTree" id="ENSGT00390000008714"/>
<evidence type="ECO:0000256" key="4">
    <source>
        <dbReference type="ARBA" id="ARBA00023125"/>
    </source>
</evidence>
<dbReference type="InterPro" id="IPR038856">
    <property type="entry name" value="DEDD/DEDD2"/>
</dbReference>
<reference evidence="9" key="2">
    <citation type="submission" date="2025-09" db="UniProtKB">
        <authorList>
            <consortium name="Ensembl"/>
        </authorList>
    </citation>
    <scope>IDENTIFICATION</scope>
</reference>
<dbReference type="Gene3D" id="1.10.533.10">
    <property type="entry name" value="Death Domain, Fas"/>
    <property type="match status" value="1"/>
</dbReference>
<dbReference type="GO" id="GO:2001238">
    <property type="term" value="P:positive regulation of extrinsic apoptotic signaling pathway"/>
    <property type="evidence" value="ECO:0007669"/>
    <property type="project" value="Ensembl"/>
</dbReference>
<dbReference type="PANTHER" id="PTHR15205:SF1">
    <property type="entry name" value="DNA-BINDING DEATH EFFECTOR DOMAIN-CONTAINING PROTEIN 2"/>
    <property type="match status" value="1"/>
</dbReference>
<accession>A0A8C6VLW1</accession>
<evidence type="ECO:0000256" key="2">
    <source>
        <dbReference type="ARBA" id="ARBA00022703"/>
    </source>
</evidence>
<reference evidence="9" key="1">
    <citation type="submission" date="2025-08" db="UniProtKB">
        <authorList>
            <consortium name="Ensembl"/>
        </authorList>
    </citation>
    <scope>IDENTIFICATION</scope>
</reference>
<evidence type="ECO:0000256" key="1">
    <source>
        <dbReference type="ARBA" id="ARBA00004604"/>
    </source>
</evidence>
<keyword evidence="5" id="KW-0804">Transcription</keyword>
<dbReference type="GO" id="GO:0030262">
    <property type="term" value="P:apoptotic nuclear changes"/>
    <property type="evidence" value="ECO:0007669"/>
    <property type="project" value="Ensembl"/>
</dbReference>
<sequence>MADMRRQLFAHIWEEEECLEYYGMVSLHQMFEVIGSQLTENDVEVLSFLLDETQPWSHPLDPALWSVAAAEEGGSELTSPALEKWKRKNQCQCNVGRKDGNLEAVAEKWQPKNGVQLLLELERRGKCDETNFVQLLQFLRVLTRHDLLPYVTLKRQRTVSPERYTYGPSVLSADQQMDNCLNSASSEPRHDQWETGSNSSKRKRVSRGRSKATVCRRRGAKAASAPKQEVPAPTKVTCVEIHPWKSISIGPGKRAKYQTLVMTTRHREIKADGLVEHIRLRVRAEYCQHEPILRQNVVSNKQNHLERQFDVFGQSNTILKSRDLGSIICDIKFSELSYLDAFWSDYMNGSLLEALKGVFITDSLKEAVGQEAIRLLVNVDEDDYEEGRRLLLENVSPQVW</sequence>
<dbReference type="GO" id="GO:0003677">
    <property type="term" value="F:DNA binding"/>
    <property type="evidence" value="ECO:0007669"/>
    <property type="project" value="UniProtKB-KW"/>
</dbReference>
<dbReference type="PROSITE" id="PS50168">
    <property type="entry name" value="DED"/>
    <property type="match status" value="1"/>
</dbReference>
<evidence type="ECO:0000256" key="7">
    <source>
        <dbReference type="SAM" id="MobiDB-lite"/>
    </source>
</evidence>
<protein>
    <submittedName>
        <fullName evidence="9">Death effector domain containing 2</fullName>
    </submittedName>
</protein>
<keyword evidence="2" id="KW-0053">Apoptosis</keyword>
<dbReference type="GO" id="GO:0005654">
    <property type="term" value="C:nucleoplasm"/>
    <property type="evidence" value="ECO:0007669"/>
    <property type="project" value="Ensembl"/>
</dbReference>
<comment type="subcellular location">
    <subcellularLocation>
        <location evidence="1">Nucleus</location>
        <location evidence="1">Nucleolus</location>
    </subcellularLocation>
</comment>
<evidence type="ECO:0000313" key="9">
    <source>
        <dbReference type="Ensembl" id="ENSNNAP00000007703.1"/>
    </source>
</evidence>
<gene>
    <name evidence="9" type="primary">DEDD2</name>
</gene>
<evidence type="ECO:0000313" key="10">
    <source>
        <dbReference type="Proteomes" id="UP000694559"/>
    </source>
</evidence>
<evidence type="ECO:0000256" key="5">
    <source>
        <dbReference type="ARBA" id="ARBA00023163"/>
    </source>
</evidence>
<organism evidence="9 10">
    <name type="scientific">Naja naja</name>
    <name type="common">Indian cobra</name>
    <dbReference type="NCBI Taxonomy" id="35670"/>
    <lineage>
        <taxon>Eukaryota</taxon>
        <taxon>Metazoa</taxon>
        <taxon>Chordata</taxon>
        <taxon>Craniata</taxon>
        <taxon>Vertebrata</taxon>
        <taxon>Euteleostomi</taxon>
        <taxon>Lepidosauria</taxon>
        <taxon>Squamata</taxon>
        <taxon>Bifurcata</taxon>
        <taxon>Unidentata</taxon>
        <taxon>Episquamata</taxon>
        <taxon>Toxicofera</taxon>
        <taxon>Serpentes</taxon>
        <taxon>Colubroidea</taxon>
        <taxon>Elapidae</taxon>
        <taxon>Elapinae</taxon>
        <taxon>Naja</taxon>
    </lineage>
</organism>
<dbReference type="GO" id="GO:0008625">
    <property type="term" value="P:extrinsic apoptotic signaling pathway via death domain receptors"/>
    <property type="evidence" value="ECO:0007669"/>
    <property type="project" value="Ensembl"/>
</dbReference>
<dbReference type="OrthoDB" id="6422954at2759"/>
<dbReference type="Proteomes" id="UP000694559">
    <property type="component" value="Unplaced"/>
</dbReference>
<evidence type="ECO:0000256" key="6">
    <source>
        <dbReference type="ARBA" id="ARBA00023242"/>
    </source>
</evidence>
<keyword evidence="4" id="KW-0238">DNA-binding</keyword>
<name>A0A8C6VLW1_NAJNA</name>
<dbReference type="AlphaFoldDB" id="A0A8C6VLW1"/>
<keyword evidence="10" id="KW-1185">Reference proteome</keyword>
<dbReference type="OMA" id="GHPETHW"/>
<keyword evidence="3" id="KW-0805">Transcription regulation</keyword>
<dbReference type="GO" id="GO:0005730">
    <property type="term" value="C:nucleolus"/>
    <property type="evidence" value="ECO:0007669"/>
    <property type="project" value="UniProtKB-SubCell"/>
</dbReference>